<comment type="caution">
    <text evidence="1">The sequence shown here is derived from an EMBL/GenBank/DDBJ whole genome shotgun (WGS) entry which is preliminary data.</text>
</comment>
<reference evidence="1 2" key="1">
    <citation type="submission" date="2014-07" db="EMBL/GenBank/DDBJ databases">
        <title>Expanding our view of genomic diversity in Candidatus Accumulibacter clades.</title>
        <authorList>
            <person name="Skennerton C.T."/>
            <person name="Barr J.J."/>
            <person name="Slater F.R."/>
            <person name="Bond P.L."/>
            <person name="Tyson G.W."/>
        </authorList>
    </citation>
    <scope>NUCLEOTIDE SEQUENCE [LARGE SCALE GENOMIC DNA]</scope>
    <source>
        <strain evidence="2">SK-01</strain>
    </source>
</reference>
<dbReference type="AlphaFoldDB" id="A0A084XUP0"/>
<evidence type="ECO:0000313" key="2">
    <source>
        <dbReference type="Proteomes" id="UP000019812"/>
    </source>
</evidence>
<organism evidence="1 2">
    <name type="scientific">Candidatus Accumulibacter vicinus</name>
    <dbReference type="NCBI Taxonomy" id="2954382"/>
    <lineage>
        <taxon>Bacteria</taxon>
        <taxon>Pseudomonadati</taxon>
        <taxon>Pseudomonadota</taxon>
        <taxon>Betaproteobacteria</taxon>
        <taxon>Candidatus Accumulibacter</taxon>
    </lineage>
</organism>
<protein>
    <recommendedName>
        <fullName evidence="3">DUF3168 domain-containing protein</fullName>
    </recommendedName>
</protein>
<gene>
    <name evidence="1" type="ORF">CAPSK01_004553</name>
</gene>
<dbReference type="RefSeq" id="WP_034930852.1">
    <property type="nucleotide sequence ID" value="NZ_JDSS02000049.1"/>
</dbReference>
<dbReference type="Proteomes" id="UP000019812">
    <property type="component" value="Unassembled WGS sequence"/>
</dbReference>
<proteinExistence type="predicted"/>
<name>A0A084XUP0_9PROT</name>
<sequence>MINVYPSLVTLRDLLAAVPGVNTCKIGLEANMTPGDYPMVRIVPSRVSPATDAPLGPRLCECLIYFGQPVHEFTAGMEALYAEIFEMELALIDALPRGGPVVARWVETITDEDRVDAYKLMALRVEVMG</sequence>
<evidence type="ECO:0000313" key="1">
    <source>
        <dbReference type="EMBL" id="KFB66184.1"/>
    </source>
</evidence>
<dbReference type="EMBL" id="JDSS02000049">
    <property type="protein sequence ID" value="KFB66184.1"/>
    <property type="molecule type" value="Genomic_DNA"/>
</dbReference>
<dbReference type="STRING" id="1457154.CAPSK01_004553"/>
<evidence type="ECO:0008006" key="3">
    <source>
        <dbReference type="Google" id="ProtNLM"/>
    </source>
</evidence>
<accession>A0A084XUP0</accession>